<accession>A0A0F9AWN2</accession>
<organism evidence="3">
    <name type="scientific">marine sediment metagenome</name>
    <dbReference type="NCBI Taxonomy" id="412755"/>
    <lineage>
        <taxon>unclassified sequences</taxon>
        <taxon>metagenomes</taxon>
        <taxon>ecological metagenomes</taxon>
    </lineage>
</organism>
<feature type="domain" description="Acb2/Tad1 hairpin" evidence="2">
    <location>
        <begin position="13"/>
        <end position="73"/>
    </location>
</feature>
<evidence type="ECO:0000259" key="2">
    <source>
        <dbReference type="Pfam" id="PF24729"/>
    </source>
</evidence>
<gene>
    <name evidence="3" type="ORF">LCGC14_2799480</name>
</gene>
<name>A0A0F9AWN2_9ZZZZ</name>
<dbReference type="Pfam" id="PF24729">
    <property type="entry name" value="Acb2_Tad1_hairpin"/>
    <property type="match status" value="1"/>
</dbReference>
<evidence type="ECO:0000313" key="3">
    <source>
        <dbReference type="EMBL" id="KKK82829.1"/>
    </source>
</evidence>
<protein>
    <recommendedName>
        <fullName evidence="2">Acb2/Tad1 hairpin domain-containing protein</fullName>
    </recommendedName>
</protein>
<keyword evidence="1" id="KW-0547">Nucleotide-binding</keyword>
<reference evidence="3" key="1">
    <citation type="journal article" date="2015" name="Nature">
        <title>Complex archaea that bridge the gap between prokaryotes and eukaryotes.</title>
        <authorList>
            <person name="Spang A."/>
            <person name="Saw J.H."/>
            <person name="Jorgensen S.L."/>
            <person name="Zaremba-Niedzwiedzka K."/>
            <person name="Martijn J."/>
            <person name="Lind A.E."/>
            <person name="van Eijk R."/>
            <person name="Schleper C."/>
            <person name="Guy L."/>
            <person name="Ettema T.J."/>
        </authorList>
    </citation>
    <scope>NUCLEOTIDE SEQUENCE</scope>
</reference>
<proteinExistence type="predicted"/>
<comment type="caution">
    <text evidence="3">The sequence shown here is derived from an EMBL/GenBank/DDBJ whole genome shotgun (WGS) entry which is preliminary data.</text>
</comment>
<sequence>MLHPSNRPALEDLDELFTYHAPTPDQIPRYEAINEAAKLFAKVIFTNAPECADRTSALRKLRDARMWANAAVALEPRE</sequence>
<dbReference type="AlphaFoldDB" id="A0A0F9AWN2"/>
<dbReference type="GO" id="GO:0000166">
    <property type="term" value="F:nucleotide binding"/>
    <property type="evidence" value="ECO:0007669"/>
    <property type="project" value="UniProtKB-KW"/>
</dbReference>
<dbReference type="InterPro" id="IPR056098">
    <property type="entry name" value="Acb2/Tad1_hairpin"/>
</dbReference>
<evidence type="ECO:0000256" key="1">
    <source>
        <dbReference type="ARBA" id="ARBA00022741"/>
    </source>
</evidence>
<dbReference type="EMBL" id="LAZR01052493">
    <property type="protein sequence ID" value="KKK82829.1"/>
    <property type="molecule type" value="Genomic_DNA"/>
</dbReference>